<evidence type="ECO:0000313" key="2">
    <source>
        <dbReference type="EMBL" id="CAD9099522.1"/>
    </source>
</evidence>
<reference evidence="2" key="1">
    <citation type="submission" date="2021-01" db="EMBL/GenBank/DDBJ databases">
        <authorList>
            <person name="Corre E."/>
            <person name="Pelletier E."/>
            <person name="Niang G."/>
            <person name="Scheremetjew M."/>
            <person name="Finn R."/>
            <person name="Kale V."/>
            <person name="Holt S."/>
            <person name="Cochrane G."/>
            <person name="Meng A."/>
            <person name="Brown T."/>
            <person name="Cohen L."/>
        </authorList>
    </citation>
    <scope>NUCLEOTIDE SEQUENCE</scope>
    <source>
        <strain evidence="2">OF101</strain>
    </source>
</reference>
<dbReference type="InterPro" id="IPR002495">
    <property type="entry name" value="Glyco_trans_8"/>
</dbReference>
<dbReference type="AlphaFoldDB" id="A0A7S1LBH4"/>
<feature type="signal peptide" evidence="1">
    <location>
        <begin position="1"/>
        <end position="21"/>
    </location>
</feature>
<evidence type="ECO:0008006" key="3">
    <source>
        <dbReference type="Google" id="ProtNLM"/>
    </source>
</evidence>
<dbReference type="PANTHER" id="PTHR11183">
    <property type="entry name" value="GLYCOGENIN SUBFAMILY MEMBER"/>
    <property type="match status" value="1"/>
</dbReference>
<gene>
    <name evidence="2" type="ORF">ACAT0790_LOCUS6659</name>
</gene>
<dbReference type="InterPro" id="IPR029044">
    <property type="entry name" value="Nucleotide-diphossugar_trans"/>
</dbReference>
<dbReference type="Gene3D" id="3.90.550.10">
    <property type="entry name" value="Spore Coat Polysaccharide Biosynthesis Protein SpsA, Chain A"/>
    <property type="match status" value="1"/>
</dbReference>
<dbReference type="GO" id="GO:0016757">
    <property type="term" value="F:glycosyltransferase activity"/>
    <property type="evidence" value="ECO:0007669"/>
    <property type="project" value="InterPro"/>
</dbReference>
<sequence length="343" mass="38805">MRLARALLWVLALFTPEGCGALREARQELREATRLAGDEAYAFMIYGQESHQIGLLTAIFNIREFDKEREIVVLTPESNEAMEKDLAKLNAKVLVRPTIPGDACIGKVGLGKSRLVNSFFKLHVWNLTQYNTVLYLESDMLIREPLDYIFRRSRLMAGKEALMIAPQGHKDCTDGNFHPSDHRRVWNTGIMGIRPSSEFARAYLDMVLAMNAGNTTAFCEGGSQSLENVLFASKMQNQRGWSHLYCLPLRYNCKDVVCVENAAVVHWTGEHKPWDGGKGFDQYVPDWVEMRGRAKNATGVGFSREVLDSGSERSEPTKNMDATFMEMARQLMRYHDAVLDLIS</sequence>
<name>A0A7S1LBH4_ALECA</name>
<proteinExistence type="predicted"/>
<organism evidence="2">
    <name type="scientific">Alexandrium catenella</name>
    <name type="common">Red tide dinoflagellate</name>
    <name type="synonym">Gonyaulax catenella</name>
    <dbReference type="NCBI Taxonomy" id="2925"/>
    <lineage>
        <taxon>Eukaryota</taxon>
        <taxon>Sar</taxon>
        <taxon>Alveolata</taxon>
        <taxon>Dinophyceae</taxon>
        <taxon>Gonyaulacales</taxon>
        <taxon>Pyrocystaceae</taxon>
        <taxon>Alexandrium</taxon>
    </lineage>
</organism>
<keyword evidence="1" id="KW-0732">Signal</keyword>
<feature type="chain" id="PRO_5031018701" description="Hexosyltransferase" evidence="1">
    <location>
        <begin position="22"/>
        <end position="343"/>
    </location>
</feature>
<dbReference type="InterPro" id="IPR050587">
    <property type="entry name" value="GNT1/Glycosyltrans_8"/>
</dbReference>
<accession>A0A7S1LBH4</accession>
<dbReference type="EMBL" id="HBGE01011356">
    <property type="protein sequence ID" value="CAD9099522.1"/>
    <property type="molecule type" value="Transcribed_RNA"/>
</dbReference>
<dbReference type="Pfam" id="PF01501">
    <property type="entry name" value="Glyco_transf_8"/>
    <property type="match status" value="1"/>
</dbReference>
<evidence type="ECO:0000256" key="1">
    <source>
        <dbReference type="SAM" id="SignalP"/>
    </source>
</evidence>
<protein>
    <recommendedName>
        <fullName evidence="3">Hexosyltransferase</fullName>
    </recommendedName>
</protein>
<dbReference type="SUPFAM" id="SSF53448">
    <property type="entry name" value="Nucleotide-diphospho-sugar transferases"/>
    <property type="match status" value="1"/>
</dbReference>